<dbReference type="Proteomes" id="UP000247515">
    <property type="component" value="Unassembled WGS sequence"/>
</dbReference>
<dbReference type="OrthoDB" id="9113919at2"/>
<reference evidence="2 3" key="1">
    <citation type="submission" date="2016-10" db="EMBL/GenBank/DDBJ databases">
        <authorList>
            <person name="Varghese N."/>
            <person name="Submissions S."/>
        </authorList>
    </citation>
    <scope>NUCLEOTIDE SEQUENCE [LARGE SCALE GENOMIC DNA]</scope>
    <source>
        <strain evidence="2 3">LMG 22274</strain>
    </source>
</reference>
<dbReference type="RefSeq" id="WP_065062175.1">
    <property type="nucleotide sequence ID" value="NZ_CADFGN010000002.1"/>
</dbReference>
<proteinExistence type="predicted"/>
<reference evidence="1 4" key="2">
    <citation type="submission" date="2018-05" db="EMBL/GenBank/DDBJ databases">
        <title>Genomic Encyclopedia of Type Strains, Phase IV (KMG-V): Genome sequencing to study the core and pangenomes of soil and plant-associated prokaryotes.</title>
        <authorList>
            <person name="Whitman W."/>
        </authorList>
    </citation>
    <scope>NUCLEOTIDE SEQUENCE [LARGE SCALE GENOMIC DNA]</scope>
    <source>
        <strain evidence="1 4">SIr-6563</strain>
    </source>
</reference>
<evidence type="ECO:0000313" key="3">
    <source>
        <dbReference type="Proteomes" id="UP000183529"/>
    </source>
</evidence>
<sequence>MHVAWASFTFAFAAPVTAVSVAVFFASEVAARMPEVSRIVPRRQPASRPLPTAIAYDIMKNEAHHVA</sequence>
<dbReference type="EMBL" id="FNZM01000002">
    <property type="protein sequence ID" value="SEJ02041.1"/>
    <property type="molecule type" value="Genomic_DNA"/>
</dbReference>
<dbReference type="Proteomes" id="UP000183529">
    <property type="component" value="Unassembled WGS sequence"/>
</dbReference>
<organism evidence="2 3">
    <name type="scientific">Paraburkholderia tropica</name>
    <dbReference type="NCBI Taxonomy" id="92647"/>
    <lineage>
        <taxon>Bacteria</taxon>
        <taxon>Pseudomonadati</taxon>
        <taxon>Pseudomonadota</taxon>
        <taxon>Betaproteobacteria</taxon>
        <taxon>Burkholderiales</taxon>
        <taxon>Burkholderiaceae</taxon>
        <taxon>Paraburkholderia</taxon>
    </lineage>
</organism>
<protein>
    <submittedName>
        <fullName evidence="2">Uncharacterized protein</fullName>
    </submittedName>
</protein>
<evidence type="ECO:0000313" key="2">
    <source>
        <dbReference type="EMBL" id="SEJ02041.1"/>
    </source>
</evidence>
<gene>
    <name evidence="1" type="ORF">C7400_101231</name>
    <name evidence="2" type="ORF">SAMN05216550_102116</name>
</gene>
<dbReference type="AlphaFoldDB" id="A0A1A5X7V8"/>
<name>A0A1A5X7V8_9BURK</name>
<dbReference type="GeneID" id="61301105"/>
<keyword evidence="4" id="KW-1185">Reference proteome</keyword>
<evidence type="ECO:0000313" key="1">
    <source>
        <dbReference type="EMBL" id="PXX20504.1"/>
    </source>
</evidence>
<comment type="caution">
    <text evidence="2">The sequence shown here is derived from an EMBL/GenBank/DDBJ whole genome shotgun (WGS) entry which is preliminary data.</text>
</comment>
<evidence type="ECO:0000313" key="4">
    <source>
        <dbReference type="Proteomes" id="UP000247515"/>
    </source>
</evidence>
<accession>A0A1A5X7V8</accession>
<dbReference type="EMBL" id="QJJV01000001">
    <property type="protein sequence ID" value="PXX20504.1"/>
    <property type="molecule type" value="Genomic_DNA"/>
</dbReference>